<dbReference type="EMBL" id="CP115543">
    <property type="protein sequence ID" value="WNH48055.1"/>
    <property type="molecule type" value="Genomic_DNA"/>
</dbReference>
<organism evidence="2 3">
    <name type="scientific">Stenotrophomonas aracearum</name>
    <dbReference type="NCBI Taxonomy" id="3003272"/>
    <lineage>
        <taxon>Bacteria</taxon>
        <taxon>Pseudomonadati</taxon>
        <taxon>Pseudomonadota</taxon>
        <taxon>Gammaproteobacteria</taxon>
        <taxon>Lysobacterales</taxon>
        <taxon>Lysobacteraceae</taxon>
        <taxon>Stenotrophomonas</taxon>
    </lineage>
</organism>
<evidence type="ECO:0000313" key="3">
    <source>
        <dbReference type="Proteomes" id="UP001305421"/>
    </source>
</evidence>
<dbReference type="Pfam" id="PF02190">
    <property type="entry name" value="LON_substr_bdg"/>
    <property type="match status" value="1"/>
</dbReference>
<dbReference type="Gene3D" id="2.30.130.40">
    <property type="entry name" value="LON domain-like"/>
    <property type="match status" value="1"/>
</dbReference>
<dbReference type="SUPFAM" id="SSF88697">
    <property type="entry name" value="PUA domain-like"/>
    <property type="match status" value="1"/>
</dbReference>
<proteinExistence type="predicted"/>
<dbReference type="InterPro" id="IPR015947">
    <property type="entry name" value="PUA-like_sf"/>
</dbReference>
<dbReference type="InterPro" id="IPR003111">
    <property type="entry name" value="Lon_prtase_N"/>
</dbReference>
<reference evidence="2 3" key="1">
    <citation type="submission" date="2022-12" db="EMBL/GenBank/DDBJ databases">
        <title>Two new species, Stenotrophomonas aracearum and Stenotrophomonas oahuensis, isolated from Anthurium (Araceae family) in Hawaii.</title>
        <authorList>
            <person name="Chunag S.C."/>
            <person name="Dobhal S."/>
            <person name="Alvarez A."/>
            <person name="Arif M."/>
        </authorList>
    </citation>
    <scope>NUCLEOTIDE SEQUENCE [LARGE SCALE GENOMIC DNA]</scope>
    <source>
        <strain evidence="2 3">A5588</strain>
    </source>
</reference>
<dbReference type="Proteomes" id="UP001305421">
    <property type="component" value="Chromosome"/>
</dbReference>
<gene>
    <name evidence="2" type="ORF">PDM28_15440</name>
</gene>
<protein>
    <submittedName>
        <fullName evidence="2">LON peptidase substrate-binding domain-containing protein</fullName>
    </submittedName>
</protein>
<evidence type="ECO:0000313" key="2">
    <source>
        <dbReference type="EMBL" id="WNH48055.1"/>
    </source>
</evidence>
<evidence type="ECO:0000259" key="1">
    <source>
        <dbReference type="PROSITE" id="PS51787"/>
    </source>
</evidence>
<dbReference type="PROSITE" id="PS51787">
    <property type="entry name" value="LON_N"/>
    <property type="match status" value="1"/>
</dbReference>
<dbReference type="PANTHER" id="PTHR46732">
    <property type="entry name" value="ATP-DEPENDENT PROTEASE LA (LON) DOMAIN PROTEIN"/>
    <property type="match status" value="1"/>
</dbReference>
<dbReference type="Gene3D" id="1.10.4060.10">
    <property type="entry name" value="BPP1347 like domain"/>
    <property type="match status" value="1"/>
</dbReference>
<sequence length="202" mass="22653">MTDTTTLPLFPLHSALLPGAALGLRVFERRYLDMLRECSRNDTPFGICLILEGEEVGAPATPAAHGVEARIEDFDMGADGVLVLRLRGHRRFHARPPRIRDNGLIVAEVEWSAPDPDDELRPEHALLSTVLAHIIEQAGSAFEPSHPALLDQSAWVGWRLAELMPLEEAQRLQLLQMDDPHQRLDALLRWMPPNATVLDENW</sequence>
<keyword evidence="3" id="KW-1185">Reference proteome</keyword>
<dbReference type="InterPro" id="IPR046336">
    <property type="entry name" value="Lon_prtase_N_sf"/>
</dbReference>
<feature type="domain" description="Lon N-terminal" evidence="1">
    <location>
        <begin position="4"/>
        <end position="195"/>
    </location>
</feature>
<dbReference type="PANTHER" id="PTHR46732:SF8">
    <property type="entry name" value="ATP-DEPENDENT PROTEASE LA (LON) DOMAIN PROTEIN"/>
    <property type="match status" value="1"/>
</dbReference>
<name>A0ABY9YB33_9GAMM</name>
<dbReference type="SMART" id="SM00464">
    <property type="entry name" value="LON"/>
    <property type="match status" value="1"/>
</dbReference>
<dbReference type="RefSeq" id="WP_311182724.1">
    <property type="nucleotide sequence ID" value="NZ_CP115543.1"/>
</dbReference>
<accession>A0ABY9YB33</accession>